<evidence type="ECO:0000313" key="2">
    <source>
        <dbReference type="EMBL" id="SEE61218.1"/>
    </source>
</evidence>
<dbReference type="Proteomes" id="UP000198985">
    <property type="component" value="Unassembled WGS sequence"/>
</dbReference>
<dbReference type="EMBL" id="FNTY01000002">
    <property type="protein sequence ID" value="SEE61218.1"/>
    <property type="molecule type" value="Genomic_DNA"/>
</dbReference>
<protein>
    <submittedName>
        <fullName evidence="2">Mg2+-importing ATPase</fullName>
    </submittedName>
</protein>
<evidence type="ECO:0000256" key="1">
    <source>
        <dbReference type="SAM" id="Phobius"/>
    </source>
</evidence>
<keyword evidence="1" id="KW-1133">Transmembrane helix</keyword>
<evidence type="ECO:0000313" key="3">
    <source>
        <dbReference type="Proteomes" id="UP000198985"/>
    </source>
</evidence>
<feature type="transmembrane region" description="Helical" evidence="1">
    <location>
        <begin position="21"/>
        <end position="40"/>
    </location>
</feature>
<sequence>MLTIFNVRAYKPFYLSRPAKLPVVSALAGGLLAIGLPYNPMAVSPGLAPLPLPILVAVLSISLL</sequence>
<gene>
    <name evidence="2" type="ORF">SAMN04490194_3073</name>
</gene>
<proteinExistence type="predicted"/>
<dbReference type="AlphaFoldDB" id="A0A1H5KAZ2"/>
<accession>A0A1H5KAZ2</accession>
<name>A0A1H5KAZ2_9PSED</name>
<keyword evidence="1" id="KW-0472">Membrane</keyword>
<organism evidence="2 3">
    <name type="scientific">Pseudomonas migulae</name>
    <dbReference type="NCBI Taxonomy" id="78543"/>
    <lineage>
        <taxon>Bacteria</taxon>
        <taxon>Pseudomonadati</taxon>
        <taxon>Pseudomonadota</taxon>
        <taxon>Gammaproteobacteria</taxon>
        <taxon>Pseudomonadales</taxon>
        <taxon>Pseudomonadaceae</taxon>
        <taxon>Pseudomonas</taxon>
    </lineage>
</organism>
<keyword evidence="1" id="KW-0812">Transmembrane</keyword>
<reference evidence="2 3" key="1">
    <citation type="submission" date="2016-10" db="EMBL/GenBank/DDBJ databases">
        <authorList>
            <person name="de Groot N.N."/>
        </authorList>
    </citation>
    <scope>NUCLEOTIDE SEQUENCE [LARGE SCALE GENOMIC DNA]</scope>
    <source>
        <strain evidence="2 3">BS3662</strain>
    </source>
</reference>